<evidence type="ECO:0000256" key="3">
    <source>
        <dbReference type="SAM" id="Phobius"/>
    </source>
</evidence>
<comment type="caution">
    <text evidence="4">The sequence shown here is derived from an EMBL/GenBank/DDBJ whole genome shotgun (WGS) entry which is preliminary data.</text>
</comment>
<keyword evidence="3" id="KW-0812">Transmembrane</keyword>
<accession>A0A9D1S1H2</accession>
<sequence length="226" mass="24048">MTSTGTLQDLRTATPARPRTQRPRAYTPAPGNAPRPRPHGKLGSRQQVSVRGRRVARRKDTNLPLTRRIVAAVVFLIAGIMAVMYLSGLTTQQTFELSEAKQRSLTLSNELESLERDVANAQSAGHIAAEATRLGMVAPAQPGVLEDRGAEVVEVRPSDPQADRPVTDVNGEARPRGATSDPEKTNRVEGLAPNEAVAAGDVAPNSTELPYSDRLTGATPVAPPAP</sequence>
<reference evidence="4" key="1">
    <citation type="journal article" date="2021" name="PeerJ">
        <title>Extensive microbial diversity within the chicken gut microbiome revealed by metagenomics and culture.</title>
        <authorList>
            <person name="Gilroy R."/>
            <person name="Ravi A."/>
            <person name="Getino M."/>
            <person name="Pursley I."/>
            <person name="Horton D.L."/>
            <person name="Alikhan N.F."/>
            <person name="Baker D."/>
            <person name="Gharbi K."/>
            <person name="Hall N."/>
            <person name="Watson M."/>
            <person name="Adriaenssens E.M."/>
            <person name="Foster-Nyarko E."/>
            <person name="Jarju S."/>
            <person name="Secka A."/>
            <person name="Antonio M."/>
            <person name="Oren A."/>
            <person name="Chaudhuri R.R."/>
            <person name="La Ragione R."/>
            <person name="Hildebrand F."/>
            <person name="Pallen M.J."/>
        </authorList>
    </citation>
    <scope>NUCLEOTIDE SEQUENCE</scope>
    <source>
        <strain evidence="4">4376</strain>
    </source>
</reference>
<feature type="coiled-coil region" evidence="1">
    <location>
        <begin position="97"/>
        <end position="124"/>
    </location>
</feature>
<proteinExistence type="predicted"/>
<feature type="compositionally biased region" description="Low complexity" evidence="2">
    <location>
        <begin position="11"/>
        <end position="30"/>
    </location>
</feature>
<reference evidence="4" key="2">
    <citation type="submission" date="2021-04" db="EMBL/GenBank/DDBJ databases">
        <authorList>
            <person name="Gilroy R."/>
        </authorList>
    </citation>
    <scope>NUCLEOTIDE SEQUENCE</scope>
    <source>
        <strain evidence="4">4376</strain>
    </source>
</reference>
<evidence type="ECO:0000313" key="4">
    <source>
        <dbReference type="EMBL" id="HIW96551.1"/>
    </source>
</evidence>
<keyword evidence="1" id="KW-0175">Coiled coil</keyword>
<dbReference type="AlphaFoldDB" id="A0A9D1S1H2"/>
<evidence type="ECO:0008006" key="6">
    <source>
        <dbReference type="Google" id="ProtNLM"/>
    </source>
</evidence>
<name>A0A9D1S1H2_9CORY</name>
<feature type="transmembrane region" description="Helical" evidence="3">
    <location>
        <begin position="69"/>
        <end position="88"/>
    </location>
</feature>
<organism evidence="4 5">
    <name type="scientific">Candidatus Corynebacterium gallistercoris</name>
    <dbReference type="NCBI Taxonomy" id="2838530"/>
    <lineage>
        <taxon>Bacteria</taxon>
        <taxon>Bacillati</taxon>
        <taxon>Actinomycetota</taxon>
        <taxon>Actinomycetes</taxon>
        <taxon>Mycobacteriales</taxon>
        <taxon>Corynebacteriaceae</taxon>
        <taxon>Corynebacterium</taxon>
    </lineage>
</organism>
<evidence type="ECO:0000313" key="5">
    <source>
        <dbReference type="Proteomes" id="UP000824189"/>
    </source>
</evidence>
<feature type="region of interest" description="Disordered" evidence="2">
    <location>
        <begin position="1"/>
        <end position="56"/>
    </location>
</feature>
<evidence type="ECO:0000256" key="2">
    <source>
        <dbReference type="SAM" id="MobiDB-lite"/>
    </source>
</evidence>
<keyword evidence="3" id="KW-0472">Membrane</keyword>
<keyword evidence="3" id="KW-1133">Transmembrane helix</keyword>
<feature type="compositionally biased region" description="Basic and acidic residues" evidence="2">
    <location>
        <begin position="153"/>
        <end position="187"/>
    </location>
</feature>
<protein>
    <recommendedName>
        <fullName evidence="6">Cell division protein FtsL</fullName>
    </recommendedName>
</protein>
<gene>
    <name evidence="4" type="ORF">H9867_08760</name>
</gene>
<dbReference type="EMBL" id="DXFZ01000106">
    <property type="protein sequence ID" value="HIW96551.1"/>
    <property type="molecule type" value="Genomic_DNA"/>
</dbReference>
<evidence type="ECO:0000256" key="1">
    <source>
        <dbReference type="SAM" id="Coils"/>
    </source>
</evidence>
<dbReference type="Proteomes" id="UP000824189">
    <property type="component" value="Unassembled WGS sequence"/>
</dbReference>
<feature type="region of interest" description="Disordered" evidence="2">
    <location>
        <begin position="153"/>
        <end position="226"/>
    </location>
</feature>